<dbReference type="SUPFAM" id="SSF52047">
    <property type="entry name" value="RNI-like"/>
    <property type="match status" value="1"/>
</dbReference>
<dbReference type="EMBL" id="JACGCM010000882">
    <property type="protein sequence ID" value="KAF6164876.1"/>
    <property type="molecule type" value="Genomic_DNA"/>
</dbReference>
<dbReference type="Proteomes" id="UP000541444">
    <property type="component" value="Unassembled WGS sequence"/>
</dbReference>
<evidence type="ECO:0000313" key="1">
    <source>
        <dbReference type="EMBL" id="KAF6164876.1"/>
    </source>
</evidence>
<dbReference type="AlphaFoldDB" id="A0A7J7NCI0"/>
<accession>A0A7J7NCI0</accession>
<protein>
    <submittedName>
        <fullName evidence="1">Uncharacterized protein</fullName>
    </submittedName>
</protein>
<organism evidence="1 2">
    <name type="scientific">Kingdonia uniflora</name>
    <dbReference type="NCBI Taxonomy" id="39325"/>
    <lineage>
        <taxon>Eukaryota</taxon>
        <taxon>Viridiplantae</taxon>
        <taxon>Streptophyta</taxon>
        <taxon>Embryophyta</taxon>
        <taxon>Tracheophyta</taxon>
        <taxon>Spermatophyta</taxon>
        <taxon>Magnoliopsida</taxon>
        <taxon>Ranunculales</taxon>
        <taxon>Circaeasteraceae</taxon>
        <taxon>Kingdonia</taxon>
    </lineage>
</organism>
<dbReference type="OrthoDB" id="1304632at2759"/>
<dbReference type="Gene3D" id="3.80.10.10">
    <property type="entry name" value="Ribonuclease Inhibitor"/>
    <property type="match status" value="1"/>
</dbReference>
<sequence>MPKVKRIGCEFFGSDSSNGVETSFPKLETLDFGSMDNLEECDLNTKDVMPRLKHLAVRDCPMLKRIILALGNLEFLETFMFWGLNEWEDWEMMIWKEITIMPCLLELSLDKCYKLKSVPECSTIKKLTIRYCPKLTQSCLPPLLETLELLCDASDLLKEMLANNG</sequence>
<keyword evidence="2" id="KW-1185">Reference proteome</keyword>
<evidence type="ECO:0000313" key="2">
    <source>
        <dbReference type="Proteomes" id="UP000541444"/>
    </source>
</evidence>
<reference evidence="1 2" key="1">
    <citation type="journal article" date="2020" name="IScience">
        <title>Genome Sequencing of the Endangered Kingdonia uniflora (Circaeasteraceae, Ranunculales) Reveals Potential Mechanisms of Evolutionary Specialization.</title>
        <authorList>
            <person name="Sun Y."/>
            <person name="Deng T."/>
            <person name="Zhang A."/>
            <person name="Moore M.J."/>
            <person name="Landis J.B."/>
            <person name="Lin N."/>
            <person name="Zhang H."/>
            <person name="Zhang X."/>
            <person name="Huang J."/>
            <person name="Zhang X."/>
            <person name="Sun H."/>
            <person name="Wang H."/>
        </authorList>
    </citation>
    <scope>NUCLEOTIDE SEQUENCE [LARGE SCALE GENOMIC DNA]</scope>
    <source>
        <strain evidence="1">TB1705</strain>
        <tissue evidence="1">Leaf</tissue>
    </source>
</reference>
<gene>
    <name evidence="1" type="ORF">GIB67_017079</name>
</gene>
<dbReference type="InterPro" id="IPR032675">
    <property type="entry name" value="LRR_dom_sf"/>
</dbReference>
<comment type="caution">
    <text evidence="1">The sequence shown here is derived from an EMBL/GenBank/DDBJ whole genome shotgun (WGS) entry which is preliminary data.</text>
</comment>
<name>A0A7J7NCI0_9MAGN</name>
<proteinExistence type="predicted"/>